<dbReference type="InterPro" id="IPR004424">
    <property type="entry name" value="IspE"/>
</dbReference>
<dbReference type="GO" id="GO:0016114">
    <property type="term" value="P:terpenoid biosynthetic process"/>
    <property type="evidence" value="ECO:0007669"/>
    <property type="project" value="UniProtKB-UniRule"/>
</dbReference>
<keyword evidence="6 10" id="KW-0418">Kinase</keyword>
<proteinExistence type="inferred from homology"/>
<dbReference type="PIRSF" id="PIRSF010376">
    <property type="entry name" value="IspE"/>
    <property type="match status" value="1"/>
</dbReference>
<dbReference type="PANTHER" id="PTHR43527">
    <property type="entry name" value="4-DIPHOSPHOCYTIDYL-2-C-METHYL-D-ERYTHRITOL KINASE, CHLOROPLASTIC"/>
    <property type="match status" value="1"/>
</dbReference>
<evidence type="ECO:0000259" key="12">
    <source>
        <dbReference type="Pfam" id="PF08544"/>
    </source>
</evidence>
<evidence type="ECO:0000256" key="9">
    <source>
        <dbReference type="ARBA" id="ARBA00032554"/>
    </source>
</evidence>
<evidence type="ECO:0000313" key="14">
    <source>
        <dbReference type="Proteomes" id="UP001139293"/>
    </source>
</evidence>
<feature type="domain" description="GHMP kinase N-terminal" evidence="11">
    <location>
        <begin position="70"/>
        <end position="147"/>
    </location>
</feature>
<dbReference type="InterPro" id="IPR036554">
    <property type="entry name" value="GHMP_kinase_C_sf"/>
</dbReference>
<protein>
    <recommendedName>
        <fullName evidence="3 10">4-diphosphocytidyl-2-C-methyl-D-erythritol kinase</fullName>
        <shortName evidence="10">CMK</shortName>
        <ecNumber evidence="2 10">2.7.1.148</ecNumber>
    </recommendedName>
    <alternativeName>
        <fullName evidence="9 10">4-(cytidine-5'-diphospho)-2-C-methyl-D-erythritol kinase</fullName>
    </alternativeName>
</protein>
<dbReference type="AlphaFoldDB" id="A0A9X1ZF96"/>
<evidence type="ECO:0000256" key="3">
    <source>
        <dbReference type="ARBA" id="ARBA00017473"/>
    </source>
</evidence>
<name>A0A9X1ZF96_9GAMM</name>
<sequence length="284" mass="30919">MTTQLSLGWPAPAKLNLFLHINGRRKDGYHELQTLFQFVEHCDYLDFKVLNQPTLKLHSNMAGVVADSDNLILKAAKSLQTRTNCQLGAEIWLDKRLPMGGGLGGGSSDAATTLVALNQLWNTGLSSSELAEIGLSLGADVPVFINGFAAFAEGVGEKLVNVEPNQPWYLVLIPEVHVSTAEIFQDPDLPRNTAKVSLDALMSSEWKNDCQALVAKRHPQVAKTLDWLLEYAPSRMTGTGACVFGQFEQEHEAKDVLAKLPASIKGFVAKGANKSPLMLRLAQP</sequence>
<dbReference type="InterPro" id="IPR013750">
    <property type="entry name" value="GHMP_kinase_C_dom"/>
</dbReference>
<evidence type="ECO:0000313" key="13">
    <source>
        <dbReference type="EMBL" id="MCL1138355.1"/>
    </source>
</evidence>
<feature type="domain" description="GHMP kinase C-terminal" evidence="12">
    <location>
        <begin position="197"/>
        <end position="262"/>
    </location>
</feature>
<dbReference type="Gene3D" id="3.30.230.10">
    <property type="match status" value="1"/>
</dbReference>
<evidence type="ECO:0000259" key="11">
    <source>
        <dbReference type="Pfam" id="PF00288"/>
    </source>
</evidence>
<dbReference type="Gene3D" id="3.30.70.890">
    <property type="entry name" value="GHMP kinase, C-terminal domain"/>
    <property type="match status" value="1"/>
</dbReference>
<keyword evidence="7 10" id="KW-0067">ATP-binding</keyword>
<evidence type="ECO:0000256" key="2">
    <source>
        <dbReference type="ARBA" id="ARBA00012052"/>
    </source>
</evidence>
<dbReference type="Proteomes" id="UP001139293">
    <property type="component" value="Unassembled WGS sequence"/>
</dbReference>
<dbReference type="InterPro" id="IPR020568">
    <property type="entry name" value="Ribosomal_Su5_D2-typ_SF"/>
</dbReference>
<dbReference type="SUPFAM" id="SSF54211">
    <property type="entry name" value="Ribosomal protein S5 domain 2-like"/>
    <property type="match status" value="1"/>
</dbReference>
<comment type="caution">
    <text evidence="13">The sequence shown here is derived from an EMBL/GenBank/DDBJ whole genome shotgun (WGS) entry which is preliminary data.</text>
</comment>
<dbReference type="GO" id="GO:0019288">
    <property type="term" value="P:isopentenyl diphosphate biosynthetic process, methylerythritol 4-phosphate pathway"/>
    <property type="evidence" value="ECO:0007669"/>
    <property type="project" value="UniProtKB-UniRule"/>
</dbReference>
<comment type="pathway">
    <text evidence="10">Isoprenoid biosynthesis; isopentenyl diphosphate biosynthesis via DXP pathway; isopentenyl diphosphate from 1-deoxy-D-xylulose 5-phosphate: step 3/6.</text>
</comment>
<evidence type="ECO:0000256" key="4">
    <source>
        <dbReference type="ARBA" id="ARBA00022679"/>
    </source>
</evidence>
<organism evidence="13 14">
    <name type="scientific">Shewanella pneumatophori</name>
    <dbReference type="NCBI Taxonomy" id="314092"/>
    <lineage>
        <taxon>Bacteria</taxon>
        <taxon>Pseudomonadati</taxon>
        <taxon>Pseudomonadota</taxon>
        <taxon>Gammaproteobacteria</taxon>
        <taxon>Alteromonadales</taxon>
        <taxon>Shewanellaceae</taxon>
        <taxon>Shewanella</taxon>
    </lineage>
</organism>
<accession>A0A9X1ZF96</accession>
<comment type="similarity">
    <text evidence="1 10">Belongs to the GHMP kinase family. IspE subfamily.</text>
</comment>
<dbReference type="NCBIfam" id="TIGR00154">
    <property type="entry name" value="ispE"/>
    <property type="match status" value="1"/>
</dbReference>
<gene>
    <name evidence="10 13" type="primary">ispE</name>
    <name evidence="13" type="ORF">L2740_07360</name>
</gene>
<dbReference type="EC" id="2.7.1.148" evidence="2 10"/>
<keyword evidence="5 10" id="KW-0547">Nucleotide-binding</keyword>
<feature type="active site" evidence="10">
    <location>
        <position position="14"/>
    </location>
</feature>
<keyword evidence="14" id="KW-1185">Reference proteome</keyword>
<dbReference type="RefSeq" id="WP_248949415.1">
    <property type="nucleotide sequence ID" value="NZ_JAKILB010000004.1"/>
</dbReference>
<feature type="active site" evidence="10">
    <location>
        <position position="140"/>
    </location>
</feature>
<evidence type="ECO:0000256" key="10">
    <source>
        <dbReference type="HAMAP-Rule" id="MF_00061"/>
    </source>
</evidence>
<comment type="catalytic activity">
    <reaction evidence="10">
        <text>4-CDP-2-C-methyl-D-erythritol + ATP = 4-CDP-2-C-methyl-D-erythritol 2-phosphate + ADP + H(+)</text>
        <dbReference type="Rhea" id="RHEA:18437"/>
        <dbReference type="ChEBI" id="CHEBI:15378"/>
        <dbReference type="ChEBI" id="CHEBI:30616"/>
        <dbReference type="ChEBI" id="CHEBI:57823"/>
        <dbReference type="ChEBI" id="CHEBI:57919"/>
        <dbReference type="ChEBI" id="CHEBI:456216"/>
        <dbReference type="EC" id="2.7.1.148"/>
    </reaction>
</comment>
<dbReference type="InterPro" id="IPR006204">
    <property type="entry name" value="GHMP_kinase_N_dom"/>
</dbReference>
<keyword evidence="8 10" id="KW-0414">Isoprene biosynthesis</keyword>
<dbReference type="GO" id="GO:0050515">
    <property type="term" value="F:4-(cytidine 5'-diphospho)-2-C-methyl-D-erythritol kinase activity"/>
    <property type="evidence" value="ECO:0007669"/>
    <property type="project" value="UniProtKB-UniRule"/>
</dbReference>
<dbReference type="InterPro" id="IPR014721">
    <property type="entry name" value="Ribsml_uS5_D2-typ_fold_subgr"/>
</dbReference>
<dbReference type="SUPFAM" id="SSF55060">
    <property type="entry name" value="GHMP Kinase, C-terminal domain"/>
    <property type="match status" value="1"/>
</dbReference>
<dbReference type="EMBL" id="JAKILB010000004">
    <property type="protein sequence ID" value="MCL1138355.1"/>
    <property type="molecule type" value="Genomic_DNA"/>
</dbReference>
<evidence type="ECO:0000256" key="5">
    <source>
        <dbReference type="ARBA" id="ARBA00022741"/>
    </source>
</evidence>
<dbReference type="PANTHER" id="PTHR43527:SF2">
    <property type="entry name" value="4-DIPHOSPHOCYTIDYL-2-C-METHYL-D-ERYTHRITOL KINASE, CHLOROPLASTIC"/>
    <property type="match status" value="1"/>
</dbReference>
<dbReference type="Pfam" id="PF08544">
    <property type="entry name" value="GHMP_kinases_C"/>
    <property type="match status" value="1"/>
</dbReference>
<evidence type="ECO:0000256" key="8">
    <source>
        <dbReference type="ARBA" id="ARBA00023229"/>
    </source>
</evidence>
<evidence type="ECO:0000256" key="7">
    <source>
        <dbReference type="ARBA" id="ARBA00022840"/>
    </source>
</evidence>
<dbReference type="Pfam" id="PF00288">
    <property type="entry name" value="GHMP_kinases_N"/>
    <property type="match status" value="1"/>
</dbReference>
<dbReference type="HAMAP" id="MF_00061">
    <property type="entry name" value="IspE"/>
    <property type="match status" value="1"/>
</dbReference>
<evidence type="ECO:0000256" key="6">
    <source>
        <dbReference type="ARBA" id="ARBA00022777"/>
    </source>
</evidence>
<keyword evidence="4 10" id="KW-0808">Transferase</keyword>
<evidence type="ECO:0000256" key="1">
    <source>
        <dbReference type="ARBA" id="ARBA00009684"/>
    </source>
</evidence>
<dbReference type="GO" id="GO:0005524">
    <property type="term" value="F:ATP binding"/>
    <property type="evidence" value="ECO:0007669"/>
    <property type="project" value="UniProtKB-UniRule"/>
</dbReference>
<reference evidence="13" key="1">
    <citation type="submission" date="2022-01" db="EMBL/GenBank/DDBJ databases">
        <title>Whole genome-based taxonomy of the Shewanellaceae.</title>
        <authorList>
            <person name="Martin-Rodriguez A.J."/>
        </authorList>
    </citation>
    <scope>NUCLEOTIDE SEQUENCE</scope>
    <source>
        <strain evidence="13">KCTC 23973</strain>
    </source>
</reference>
<feature type="binding site" evidence="10">
    <location>
        <begin position="98"/>
        <end position="108"/>
    </location>
    <ligand>
        <name>ATP</name>
        <dbReference type="ChEBI" id="CHEBI:30616"/>
    </ligand>
</feature>
<comment type="function">
    <text evidence="10">Catalyzes the phosphorylation of the position 2 hydroxy group of 4-diphosphocytidyl-2C-methyl-D-erythritol.</text>
</comment>